<reference evidence="3" key="1">
    <citation type="journal article" date="2016" name="Gigascience">
        <title>De novo construction of an expanded transcriptome assembly for the western tarnished plant bug, Lygus hesperus.</title>
        <authorList>
            <person name="Tassone E.E."/>
            <person name="Geib S.M."/>
            <person name="Hall B."/>
            <person name="Fabrick J.A."/>
            <person name="Brent C.S."/>
            <person name="Hull J.J."/>
        </authorList>
    </citation>
    <scope>NUCLEOTIDE SEQUENCE</scope>
</reference>
<dbReference type="AlphaFoldDB" id="A0A146KSM6"/>
<dbReference type="InterPro" id="IPR025755">
    <property type="entry name" value="Ribos_uL4_C_dom"/>
</dbReference>
<gene>
    <name evidence="3" type="primary">RPL4_0</name>
    <name evidence="3" type="ORF">g.14302</name>
</gene>
<keyword evidence="3" id="KW-0689">Ribosomal protein</keyword>
<dbReference type="GO" id="GO:0005840">
    <property type="term" value="C:ribosome"/>
    <property type="evidence" value="ECO:0007669"/>
    <property type="project" value="UniProtKB-KW"/>
</dbReference>
<evidence type="ECO:0000259" key="2">
    <source>
        <dbReference type="Pfam" id="PF14374"/>
    </source>
</evidence>
<dbReference type="PANTHER" id="PTHR19431">
    <property type="entry name" value="60S RIBOSOMAL PROTEIN L4"/>
    <property type="match status" value="1"/>
</dbReference>
<organism evidence="3">
    <name type="scientific">Lygus hesperus</name>
    <name type="common">Western plant bug</name>
    <dbReference type="NCBI Taxonomy" id="30085"/>
    <lineage>
        <taxon>Eukaryota</taxon>
        <taxon>Metazoa</taxon>
        <taxon>Ecdysozoa</taxon>
        <taxon>Arthropoda</taxon>
        <taxon>Hexapoda</taxon>
        <taxon>Insecta</taxon>
        <taxon>Pterygota</taxon>
        <taxon>Neoptera</taxon>
        <taxon>Paraneoptera</taxon>
        <taxon>Hemiptera</taxon>
        <taxon>Heteroptera</taxon>
        <taxon>Panheteroptera</taxon>
        <taxon>Cimicomorpha</taxon>
        <taxon>Miridae</taxon>
        <taxon>Mirini</taxon>
        <taxon>Lygus</taxon>
    </lineage>
</organism>
<dbReference type="EMBL" id="GDHC01019125">
    <property type="protein sequence ID" value="JAP99503.1"/>
    <property type="molecule type" value="Transcribed_RNA"/>
</dbReference>
<accession>A0A146KSM6</accession>
<feature type="region of interest" description="Disordered" evidence="1">
    <location>
        <begin position="68"/>
        <end position="87"/>
    </location>
</feature>
<dbReference type="InterPro" id="IPR045240">
    <property type="entry name" value="Ribosomal_uL4_euk/arch"/>
</dbReference>
<protein>
    <submittedName>
        <fullName evidence="3">60S ribosomal protein L4</fullName>
    </submittedName>
</protein>
<sequence>MTNTDFKQILHSPAIQNVLRPKIQQERAPIRRNPLRNLQAMKELNPYIEKFHRQEQLRKQRELKLKQERKAIKDGSSTETMNEGMLKDIKKRAKRVALRKLHNLMTKKVLHGYNPTSEEVNEAKFDSAAYNAYLEKKGASNLVQEQFYKSKMEA</sequence>
<keyword evidence="3" id="KW-0687">Ribonucleoprotein</keyword>
<evidence type="ECO:0000256" key="1">
    <source>
        <dbReference type="SAM" id="MobiDB-lite"/>
    </source>
</evidence>
<name>A0A146KSM6_LYGHE</name>
<feature type="domain" description="Large ribosomal subunit protein uL4 C-terminal" evidence="2">
    <location>
        <begin position="1"/>
        <end position="62"/>
    </location>
</feature>
<dbReference type="Pfam" id="PF14374">
    <property type="entry name" value="Ribos_L4_asso_C"/>
    <property type="match status" value="1"/>
</dbReference>
<proteinExistence type="predicted"/>
<evidence type="ECO:0000313" key="3">
    <source>
        <dbReference type="EMBL" id="JAP99503.1"/>
    </source>
</evidence>
<feature type="non-terminal residue" evidence="3">
    <location>
        <position position="154"/>
    </location>
</feature>